<dbReference type="EMBL" id="JBFXLU010000134">
    <property type="protein sequence ID" value="KAL2839363.1"/>
    <property type="molecule type" value="Genomic_DNA"/>
</dbReference>
<dbReference type="Proteomes" id="UP001610446">
    <property type="component" value="Unassembled WGS sequence"/>
</dbReference>
<protein>
    <submittedName>
        <fullName evidence="1">Uncharacterized protein</fullName>
    </submittedName>
</protein>
<reference evidence="1 2" key="1">
    <citation type="submission" date="2024-07" db="EMBL/GenBank/DDBJ databases">
        <title>Section-level genome sequencing and comparative genomics of Aspergillus sections Usti and Cavernicolus.</title>
        <authorList>
            <consortium name="Lawrence Berkeley National Laboratory"/>
            <person name="Nybo J.L."/>
            <person name="Vesth T.C."/>
            <person name="Theobald S."/>
            <person name="Frisvad J.C."/>
            <person name="Larsen T.O."/>
            <person name="Kjaerboelling I."/>
            <person name="Rothschild-Mancinelli K."/>
            <person name="Lyhne E.K."/>
            <person name="Kogle M.E."/>
            <person name="Barry K."/>
            <person name="Clum A."/>
            <person name="Na H."/>
            <person name="Ledsgaard L."/>
            <person name="Lin J."/>
            <person name="Lipzen A."/>
            <person name="Kuo A."/>
            <person name="Riley R."/>
            <person name="Mondo S."/>
            <person name="Labutti K."/>
            <person name="Haridas S."/>
            <person name="Pangalinan J."/>
            <person name="Salamov A.A."/>
            <person name="Simmons B.A."/>
            <person name="Magnuson J.K."/>
            <person name="Chen J."/>
            <person name="Drula E."/>
            <person name="Henrissat B."/>
            <person name="Wiebenga A."/>
            <person name="Lubbers R.J."/>
            <person name="Gomes A.C."/>
            <person name="Makela M.R."/>
            <person name="Stajich J."/>
            <person name="Grigoriev I.V."/>
            <person name="Mortensen U.H."/>
            <person name="De Vries R.P."/>
            <person name="Baker S.E."/>
            <person name="Andersen M.R."/>
        </authorList>
    </citation>
    <scope>NUCLEOTIDE SEQUENCE [LARGE SCALE GENOMIC DNA]</scope>
    <source>
        <strain evidence="1 2">CBS 123904</strain>
    </source>
</reference>
<gene>
    <name evidence="1" type="ORF">BJY01DRAFT_250543</name>
</gene>
<name>A0ABR4JH50_9EURO</name>
<keyword evidence="2" id="KW-1185">Reference proteome</keyword>
<proteinExistence type="predicted"/>
<evidence type="ECO:0000313" key="1">
    <source>
        <dbReference type="EMBL" id="KAL2839363.1"/>
    </source>
</evidence>
<organism evidence="1 2">
    <name type="scientific">Aspergillus pseudoustus</name>
    <dbReference type="NCBI Taxonomy" id="1810923"/>
    <lineage>
        <taxon>Eukaryota</taxon>
        <taxon>Fungi</taxon>
        <taxon>Dikarya</taxon>
        <taxon>Ascomycota</taxon>
        <taxon>Pezizomycotina</taxon>
        <taxon>Eurotiomycetes</taxon>
        <taxon>Eurotiomycetidae</taxon>
        <taxon>Eurotiales</taxon>
        <taxon>Aspergillaceae</taxon>
        <taxon>Aspergillus</taxon>
        <taxon>Aspergillus subgen. Nidulantes</taxon>
    </lineage>
</organism>
<comment type="caution">
    <text evidence="1">The sequence shown here is derived from an EMBL/GenBank/DDBJ whole genome shotgun (WGS) entry which is preliminary data.</text>
</comment>
<evidence type="ECO:0000313" key="2">
    <source>
        <dbReference type="Proteomes" id="UP001610446"/>
    </source>
</evidence>
<accession>A0ABR4JH50</accession>
<sequence>MSALAAPSCLQSVPLDWIAGELVDGVISGSGRTKEFRDLHFNEGVKMDNFVAPYTRSIKHPDVILKLSGDLRLVGAPAMRSMILIEWTLLLPNSMKGKISIFRPRSAQSDTITIFPRPSPQSQPERVSFDRAEIIDTAARPVKNTAPAFELSIEYLRDVA</sequence>